<evidence type="ECO:0000256" key="1">
    <source>
        <dbReference type="ARBA" id="ARBA00004651"/>
    </source>
</evidence>
<dbReference type="Gene3D" id="3.10.580.10">
    <property type="entry name" value="CBS-domain"/>
    <property type="match status" value="1"/>
</dbReference>
<keyword evidence="10 14" id="KW-1133">Transmembrane helix</keyword>
<keyword evidence="6 14" id="KW-0479">Metal-binding</keyword>
<evidence type="ECO:0000256" key="17">
    <source>
        <dbReference type="PROSITE-ProRule" id="PRU00703"/>
    </source>
</evidence>
<comment type="caution">
    <text evidence="19">The sequence shown here is derived from an EMBL/GenBank/DDBJ whole genome shotgun (WGS) entry which is preliminary data.</text>
</comment>
<dbReference type="SUPFAM" id="SSF54631">
    <property type="entry name" value="CBS-domain pair"/>
    <property type="match status" value="1"/>
</dbReference>
<comment type="subcellular location">
    <subcellularLocation>
        <location evidence="1 14">Cell membrane</location>
        <topology evidence="1 14">Multi-pass membrane protein</topology>
    </subcellularLocation>
</comment>
<evidence type="ECO:0000256" key="15">
    <source>
        <dbReference type="PIRSR" id="PIRSR006404-1"/>
    </source>
</evidence>
<feature type="binding site" evidence="16">
    <location>
        <position position="72"/>
    </location>
    <ligand>
        <name>Zn(2+)</name>
        <dbReference type="ChEBI" id="CHEBI:29105"/>
        <note>catalytic</note>
    </ligand>
</feature>
<dbReference type="Proteomes" id="UP000054908">
    <property type="component" value="Unassembled WGS sequence"/>
</dbReference>
<keyword evidence="11 14" id="KW-0482">Metalloprotease</keyword>
<dbReference type="RefSeq" id="WP_058453081.1">
    <property type="nucleotide sequence ID" value="NZ_CAAAIB010000016.1"/>
</dbReference>
<dbReference type="CDD" id="cd06164">
    <property type="entry name" value="S2P-M50_SpoIVFB_CBS"/>
    <property type="match status" value="1"/>
</dbReference>
<name>A0A0W0VXT1_9GAMM</name>
<dbReference type="GO" id="GO:0046872">
    <property type="term" value="F:metal ion binding"/>
    <property type="evidence" value="ECO:0007669"/>
    <property type="project" value="UniProtKB-UniRule"/>
</dbReference>
<evidence type="ECO:0000256" key="9">
    <source>
        <dbReference type="ARBA" id="ARBA00022833"/>
    </source>
</evidence>
<feature type="domain" description="CBS" evidence="18">
    <location>
        <begin position="320"/>
        <end position="377"/>
    </location>
</feature>
<keyword evidence="8 14" id="KW-0378">Hydrolase</keyword>
<sequence>MDFNTKKDGLYLFKLFGFEIRLDWTWIFLAILITWTLADGYFPIKFPGYSQGYYWIMGVTGSLGLFLSIVLHELCHSLVGRLYGIPIAGIKLFIFGGIAKMETEPPSPKAEFLMAGAGPLLSLSLGVAFYTLYRIGIHMNWPILISGVMHYLSIINFIVAVFNLLPGFPLDGGRIFRSILWWWSNNLKWATRVASQGGTWLGFSMIFLGIIQLIQGALIGGLWMILIGFFLQSISKMSYQELFIKEIFRGDSIKKYVKKDPISVEAELTLQQLVENYFYRYYHKLYPVVQNGKLVGSISFDIVSEIEKEKWPQTQIIQVMSECSEENVVDVETDVAKVLEIMRNHTIRRLIVTQQGKLYGIITLKDLMDVIFIKRVLRG</sequence>
<dbReference type="PANTHER" id="PTHR39188">
    <property type="entry name" value="MEMBRANE-ASSOCIATED ZINC METALLOPROTEASE M50B"/>
    <property type="match status" value="1"/>
</dbReference>
<dbReference type="GO" id="GO:0005886">
    <property type="term" value="C:plasma membrane"/>
    <property type="evidence" value="ECO:0007669"/>
    <property type="project" value="UniProtKB-SubCell"/>
</dbReference>
<feature type="binding site" evidence="16">
    <location>
        <position position="76"/>
    </location>
    <ligand>
        <name>Zn(2+)</name>
        <dbReference type="ChEBI" id="CHEBI:29105"/>
        <note>catalytic</note>
    </ligand>
</feature>
<feature type="active site" evidence="15">
    <location>
        <position position="73"/>
    </location>
</feature>
<feature type="transmembrane region" description="Helical" evidence="14">
    <location>
        <begin position="53"/>
        <end position="71"/>
    </location>
</feature>
<dbReference type="InterPro" id="IPR046342">
    <property type="entry name" value="CBS_dom_sf"/>
</dbReference>
<evidence type="ECO:0000256" key="14">
    <source>
        <dbReference type="PIRNR" id="PIRNR006404"/>
    </source>
</evidence>
<dbReference type="PANTHER" id="PTHR39188:SF3">
    <property type="entry name" value="STAGE IV SPORULATION PROTEIN FB"/>
    <property type="match status" value="1"/>
</dbReference>
<feature type="transmembrane region" description="Helical" evidence="14">
    <location>
        <begin position="205"/>
        <end position="231"/>
    </location>
</feature>
<dbReference type="STRING" id="466.Lmac_2372"/>
<protein>
    <recommendedName>
        <fullName evidence="14">Zinc metalloprotease</fullName>
    </recommendedName>
</protein>
<reference evidence="19 20" key="1">
    <citation type="submission" date="2015-11" db="EMBL/GenBank/DDBJ databases">
        <title>Genomic analysis of 38 Legionella species identifies large and diverse effector repertoires.</title>
        <authorList>
            <person name="Burstein D."/>
            <person name="Amaro F."/>
            <person name="Zusman T."/>
            <person name="Lifshitz Z."/>
            <person name="Cohen O."/>
            <person name="Gilbert J.A."/>
            <person name="Pupko T."/>
            <person name="Shuman H.A."/>
            <person name="Segal G."/>
        </authorList>
    </citation>
    <scope>NUCLEOTIDE SEQUENCE [LARGE SCALE GENOMIC DNA]</scope>
    <source>
        <strain evidence="19 20">PX-1-G2-E2</strain>
    </source>
</reference>
<feature type="transmembrane region" description="Helical" evidence="14">
    <location>
        <begin position="112"/>
        <end position="132"/>
    </location>
</feature>
<dbReference type="InterPro" id="IPR008915">
    <property type="entry name" value="Peptidase_M50"/>
</dbReference>
<gene>
    <name evidence="19" type="primary">rip3</name>
    <name evidence="19" type="ORF">Lmac_2372</name>
</gene>
<evidence type="ECO:0000256" key="6">
    <source>
        <dbReference type="ARBA" id="ARBA00022723"/>
    </source>
</evidence>
<evidence type="ECO:0000313" key="19">
    <source>
        <dbReference type="EMBL" id="KTD24835.1"/>
    </source>
</evidence>
<dbReference type="SMART" id="SM00116">
    <property type="entry name" value="CBS"/>
    <property type="match status" value="2"/>
</dbReference>
<dbReference type="AlphaFoldDB" id="A0A0W0VXT1"/>
<dbReference type="InterPro" id="IPR000644">
    <property type="entry name" value="CBS_dom"/>
</dbReference>
<feature type="binding site" evidence="16">
    <location>
        <position position="171"/>
    </location>
    <ligand>
        <name>Zn(2+)</name>
        <dbReference type="ChEBI" id="CHEBI:29105"/>
        <note>catalytic</note>
    </ligand>
</feature>
<dbReference type="OrthoDB" id="8772544at2"/>
<evidence type="ECO:0000256" key="8">
    <source>
        <dbReference type="ARBA" id="ARBA00022801"/>
    </source>
</evidence>
<dbReference type="GO" id="GO:0008237">
    <property type="term" value="F:metallopeptidase activity"/>
    <property type="evidence" value="ECO:0007669"/>
    <property type="project" value="UniProtKB-UniRule"/>
</dbReference>
<dbReference type="PATRIC" id="fig|466.6.peg.2518"/>
<evidence type="ECO:0000256" key="4">
    <source>
        <dbReference type="ARBA" id="ARBA00022670"/>
    </source>
</evidence>
<keyword evidence="3 14" id="KW-1003">Cell membrane</keyword>
<evidence type="ECO:0000256" key="3">
    <source>
        <dbReference type="ARBA" id="ARBA00022475"/>
    </source>
</evidence>
<evidence type="ECO:0000256" key="2">
    <source>
        <dbReference type="ARBA" id="ARBA00007931"/>
    </source>
</evidence>
<dbReference type="PROSITE" id="PS51371">
    <property type="entry name" value="CBS"/>
    <property type="match status" value="1"/>
</dbReference>
<keyword evidence="13 14" id="KW-0472">Membrane</keyword>
<feature type="transmembrane region" description="Helical" evidence="14">
    <location>
        <begin position="20"/>
        <end position="38"/>
    </location>
</feature>
<keyword evidence="7" id="KW-0677">Repeat</keyword>
<proteinExistence type="inferred from homology"/>
<feature type="transmembrane region" description="Helical" evidence="14">
    <location>
        <begin position="144"/>
        <end position="165"/>
    </location>
</feature>
<dbReference type="EMBL" id="LNYL01000048">
    <property type="protein sequence ID" value="KTD24835.1"/>
    <property type="molecule type" value="Genomic_DNA"/>
</dbReference>
<evidence type="ECO:0000256" key="11">
    <source>
        <dbReference type="ARBA" id="ARBA00023049"/>
    </source>
</evidence>
<evidence type="ECO:0000256" key="16">
    <source>
        <dbReference type="PIRSR" id="PIRSR006404-2"/>
    </source>
</evidence>
<dbReference type="PIRSF" id="PIRSF006404">
    <property type="entry name" value="UCP006404_Pept_M50_CBS"/>
    <property type="match status" value="1"/>
</dbReference>
<keyword evidence="12 17" id="KW-0129">CBS domain</keyword>
<keyword evidence="20" id="KW-1185">Reference proteome</keyword>
<evidence type="ECO:0000256" key="5">
    <source>
        <dbReference type="ARBA" id="ARBA00022692"/>
    </source>
</evidence>
<evidence type="ECO:0000259" key="18">
    <source>
        <dbReference type="PROSITE" id="PS51371"/>
    </source>
</evidence>
<evidence type="ECO:0000256" key="7">
    <source>
        <dbReference type="ARBA" id="ARBA00022737"/>
    </source>
</evidence>
<organism evidence="19 20">
    <name type="scientific">Legionella maceachernii</name>
    <dbReference type="NCBI Taxonomy" id="466"/>
    <lineage>
        <taxon>Bacteria</taxon>
        <taxon>Pseudomonadati</taxon>
        <taxon>Pseudomonadota</taxon>
        <taxon>Gammaproteobacteria</taxon>
        <taxon>Legionellales</taxon>
        <taxon>Legionellaceae</taxon>
        <taxon>Legionella</taxon>
    </lineage>
</organism>
<evidence type="ECO:0000256" key="10">
    <source>
        <dbReference type="ARBA" id="ARBA00022989"/>
    </source>
</evidence>
<keyword evidence="5 14" id="KW-0812">Transmembrane</keyword>
<feature type="transmembrane region" description="Helical" evidence="14">
    <location>
        <begin position="83"/>
        <end position="100"/>
    </location>
</feature>
<keyword evidence="4 14" id="KW-0645">Protease</keyword>
<dbReference type="GO" id="GO:0006508">
    <property type="term" value="P:proteolysis"/>
    <property type="evidence" value="ECO:0007669"/>
    <property type="project" value="UniProtKB-KW"/>
</dbReference>
<dbReference type="Pfam" id="PF00571">
    <property type="entry name" value="CBS"/>
    <property type="match status" value="2"/>
</dbReference>
<accession>A0A0W0VXT1</accession>
<evidence type="ECO:0000256" key="13">
    <source>
        <dbReference type="ARBA" id="ARBA00023136"/>
    </source>
</evidence>
<comment type="similarity">
    <text evidence="2 14">Belongs to the peptidase M50B family.</text>
</comment>
<dbReference type="Pfam" id="PF02163">
    <property type="entry name" value="Peptidase_M50"/>
    <property type="match status" value="2"/>
</dbReference>
<keyword evidence="9 14" id="KW-0862">Zinc</keyword>
<evidence type="ECO:0000313" key="20">
    <source>
        <dbReference type="Proteomes" id="UP000054908"/>
    </source>
</evidence>
<dbReference type="InterPro" id="IPR016483">
    <property type="entry name" value="UCP006404_Pept_M50_CBS"/>
</dbReference>
<evidence type="ECO:0000256" key="12">
    <source>
        <dbReference type="ARBA" id="ARBA00023122"/>
    </source>
</evidence>
<comment type="cofactor">
    <cofactor evidence="14 16">
        <name>Zn(2+)</name>
        <dbReference type="ChEBI" id="CHEBI:29105"/>
    </cofactor>
    <text evidence="14 16">Binds 1 zinc ion per subunit.</text>
</comment>